<keyword evidence="1" id="KW-0812">Transmembrane</keyword>
<gene>
    <name evidence="3" type="ORF">Pla111_23680</name>
</gene>
<name>A0A5C5VZ99_9BACT</name>
<sequence length="387" mass="42048">MAKLAFPLPAQRKPLTNAFTLVELLVVIAIIGILVALLLPAVQAAREAARRTQCKSALRQIGLAALNYESTYGKYLPSSIANVVSNVDNDTNELFKEVKVNLGPSRLDNGQVVINPLYSSLFLVLPFIEEQPLYDSFNQEQPVWDQRDTTGNVINPQATTIKTLLCPSDNAEVLPYDALTDGGITRPFAKGNYAVFVSPLHVEYQLEVPGACIVGGQKLGKIIDGTASTLAIAEVRTRDSNLDPRGTWALARAGANMMSADFHIARGRSLSDPFEISNRFPEYHLTPNAAASAVNQEPADRIDARECPQQERELAVAEGMPCLVDQGFRTAAPRSLHSGGVNVGYVDGHIDFLTDEVDPALYAYLISINDGTNPVDDKGYRPPGVTW</sequence>
<feature type="transmembrane region" description="Helical" evidence="1">
    <location>
        <begin position="21"/>
        <end position="42"/>
    </location>
</feature>
<dbReference type="InterPro" id="IPR011453">
    <property type="entry name" value="DUF1559"/>
</dbReference>
<evidence type="ECO:0000313" key="4">
    <source>
        <dbReference type="Proteomes" id="UP000318995"/>
    </source>
</evidence>
<proteinExistence type="predicted"/>
<dbReference type="Pfam" id="PF07963">
    <property type="entry name" value="N_methyl"/>
    <property type="match status" value="1"/>
</dbReference>
<dbReference type="AlphaFoldDB" id="A0A5C5VZ99"/>
<keyword evidence="1" id="KW-1133">Transmembrane helix</keyword>
<evidence type="ECO:0000259" key="2">
    <source>
        <dbReference type="Pfam" id="PF07596"/>
    </source>
</evidence>
<keyword evidence="4" id="KW-1185">Reference proteome</keyword>
<comment type="caution">
    <text evidence="3">The sequence shown here is derived from an EMBL/GenBank/DDBJ whole genome shotgun (WGS) entry which is preliminary data.</text>
</comment>
<keyword evidence="1" id="KW-0472">Membrane</keyword>
<evidence type="ECO:0000256" key="1">
    <source>
        <dbReference type="SAM" id="Phobius"/>
    </source>
</evidence>
<dbReference type="NCBIfam" id="TIGR02532">
    <property type="entry name" value="IV_pilin_GFxxxE"/>
    <property type="match status" value="1"/>
</dbReference>
<dbReference type="InterPro" id="IPR027558">
    <property type="entry name" value="Pre_pil_HX9DG_C"/>
</dbReference>
<dbReference type="InterPro" id="IPR045584">
    <property type="entry name" value="Pilin-like"/>
</dbReference>
<dbReference type="Gene3D" id="3.30.700.10">
    <property type="entry name" value="Glycoprotein, Type 4 Pilin"/>
    <property type="match status" value="1"/>
</dbReference>
<accession>A0A5C5VZ99</accession>
<dbReference type="PANTHER" id="PTHR30093">
    <property type="entry name" value="GENERAL SECRETION PATHWAY PROTEIN G"/>
    <property type="match status" value="1"/>
</dbReference>
<dbReference type="NCBIfam" id="TIGR04294">
    <property type="entry name" value="pre_pil_HX9DG"/>
    <property type="match status" value="1"/>
</dbReference>
<reference evidence="3 4" key="1">
    <citation type="submission" date="2019-02" db="EMBL/GenBank/DDBJ databases">
        <title>Deep-cultivation of Planctomycetes and their phenomic and genomic characterization uncovers novel biology.</title>
        <authorList>
            <person name="Wiegand S."/>
            <person name="Jogler M."/>
            <person name="Boedeker C."/>
            <person name="Pinto D."/>
            <person name="Vollmers J."/>
            <person name="Rivas-Marin E."/>
            <person name="Kohn T."/>
            <person name="Peeters S.H."/>
            <person name="Heuer A."/>
            <person name="Rast P."/>
            <person name="Oberbeckmann S."/>
            <person name="Bunk B."/>
            <person name="Jeske O."/>
            <person name="Meyerdierks A."/>
            <person name="Storesund J.E."/>
            <person name="Kallscheuer N."/>
            <person name="Luecker S."/>
            <person name="Lage O.M."/>
            <person name="Pohl T."/>
            <person name="Merkel B.J."/>
            <person name="Hornburger P."/>
            <person name="Mueller R.-W."/>
            <person name="Bruemmer F."/>
            <person name="Labrenz M."/>
            <person name="Spormann A.M."/>
            <person name="Op Den Camp H."/>
            <person name="Overmann J."/>
            <person name="Amann R."/>
            <person name="Jetten M.S.M."/>
            <person name="Mascher T."/>
            <person name="Medema M.H."/>
            <person name="Devos D.P."/>
            <person name="Kaster A.-K."/>
            <person name="Ovreas L."/>
            <person name="Rohde M."/>
            <person name="Galperin M.Y."/>
            <person name="Jogler C."/>
        </authorList>
    </citation>
    <scope>NUCLEOTIDE SEQUENCE [LARGE SCALE GENOMIC DNA]</scope>
    <source>
        <strain evidence="3 4">Pla111</strain>
    </source>
</reference>
<evidence type="ECO:0000313" key="3">
    <source>
        <dbReference type="EMBL" id="TWT43417.1"/>
    </source>
</evidence>
<dbReference type="RefSeq" id="WP_146574697.1">
    <property type="nucleotide sequence ID" value="NZ_SJPH01000004.1"/>
</dbReference>
<dbReference type="InterPro" id="IPR012902">
    <property type="entry name" value="N_methyl_site"/>
</dbReference>
<dbReference type="PANTHER" id="PTHR30093:SF2">
    <property type="entry name" value="TYPE II SECRETION SYSTEM PROTEIN H"/>
    <property type="match status" value="1"/>
</dbReference>
<dbReference type="Pfam" id="PF07596">
    <property type="entry name" value="SBP_bac_10"/>
    <property type="match status" value="1"/>
</dbReference>
<dbReference type="OrthoDB" id="255848at2"/>
<protein>
    <recommendedName>
        <fullName evidence="2">DUF1559 domain-containing protein</fullName>
    </recommendedName>
</protein>
<feature type="domain" description="DUF1559" evidence="2">
    <location>
        <begin position="43"/>
        <end position="359"/>
    </location>
</feature>
<dbReference type="Proteomes" id="UP000318995">
    <property type="component" value="Unassembled WGS sequence"/>
</dbReference>
<dbReference type="EMBL" id="SJPH01000004">
    <property type="protein sequence ID" value="TWT43417.1"/>
    <property type="molecule type" value="Genomic_DNA"/>
</dbReference>
<organism evidence="3 4">
    <name type="scientific">Botrimarina hoheduenensis</name>
    <dbReference type="NCBI Taxonomy" id="2528000"/>
    <lineage>
        <taxon>Bacteria</taxon>
        <taxon>Pseudomonadati</taxon>
        <taxon>Planctomycetota</taxon>
        <taxon>Planctomycetia</taxon>
        <taxon>Pirellulales</taxon>
        <taxon>Lacipirellulaceae</taxon>
        <taxon>Botrimarina</taxon>
    </lineage>
</organism>
<dbReference type="SUPFAM" id="SSF54523">
    <property type="entry name" value="Pili subunits"/>
    <property type="match status" value="1"/>
</dbReference>